<evidence type="ECO:0008006" key="3">
    <source>
        <dbReference type="Google" id="ProtNLM"/>
    </source>
</evidence>
<evidence type="ECO:0000313" key="2">
    <source>
        <dbReference type="Proteomes" id="UP000614410"/>
    </source>
</evidence>
<name>A0A934KGK2_9BACT</name>
<dbReference type="AlphaFoldDB" id="A0A934KGK2"/>
<evidence type="ECO:0000313" key="1">
    <source>
        <dbReference type="EMBL" id="MBJ7610184.1"/>
    </source>
</evidence>
<accession>A0A934KGK2</accession>
<dbReference type="EMBL" id="JAEKNN010000058">
    <property type="protein sequence ID" value="MBJ7610184.1"/>
    <property type="molecule type" value="Genomic_DNA"/>
</dbReference>
<comment type="caution">
    <text evidence="1">The sequence shown here is derived from an EMBL/GenBank/DDBJ whole genome shotgun (WGS) entry which is preliminary data.</text>
</comment>
<gene>
    <name evidence="1" type="ORF">JF887_12250</name>
</gene>
<protein>
    <recommendedName>
        <fullName evidence="3">Clp R domain-containing protein</fullName>
    </recommendedName>
</protein>
<proteinExistence type="predicted"/>
<dbReference type="Proteomes" id="UP000614410">
    <property type="component" value="Unassembled WGS sequence"/>
</dbReference>
<organism evidence="1 2">
    <name type="scientific">Candidatus Amunia macphersoniae</name>
    <dbReference type="NCBI Taxonomy" id="3127014"/>
    <lineage>
        <taxon>Bacteria</taxon>
        <taxon>Bacillati</taxon>
        <taxon>Candidatus Dormiibacterota</taxon>
        <taxon>Candidatus Dormibacteria</taxon>
        <taxon>Candidatus Aeolococcales</taxon>
        <taxon>Candidatus Aeolococcaceae</taxon>
        <taxon>Candidatus Amunia</taxon>
    </lineage>
</organism>
<reference evidence="1 2" key="1">
    <citation type="submission" date="2020-10" db="EMBL/GenBank/DDBJ databases">
        <title>Ca. Dormibacterota MAGs.</title>
        <authorList>
            <person name="Montgomery K."/>
        </authorList>
    </citation>
    <scope>NUCLEOTIDE SEQUENCE [LARGE SCALE GENOMIC DNA]</scope>
    <source>
        <strain evidence="1">Mitchell_Peninsula_5</strain>
    </source>
</reference>
<sequence>MTVDKVRDRLPTTAWSRHVAAGKDVERGQSTDALRELIAAPEADRRAGLVRELVSIAVALADQWAEELSSAHFLFALTSQGSTTAAEILSKHGLSKATIEGLLDERRPSSPP</sequence>